<dbReference type="Proteomes" id="UP001175000">
    <property type="component" value="Unassembled WGS sequence"/>
</dbReference>
<comment type="caution">
    <text evidence="2">The sequence shown here is derived from an EMBL/GenBank/DDBJ whole genome shotgun (WGS) entry which is preliminary data.</text>
</comment>
<organism evidence="2 3">
    <name type="scientific">Immersiella caudata</name>
    <dbReference type="NCBI Taxonomy" id="314043"/>
    <lineage>
        <taxon>Eukaryota</taxon>
        <taxon>Fungi</taxon>
        <taxon>Dikarya</taxon>
        <taxon>Ascomycota</taxon>
        <taxon>Pezizomycotina</taxon>
        <taxon>Sordariomycetes</taxon>
        <taxon>Sordariomycetidae</taxon>
        <taxon>Sordariales</taxon>
        <taxon>Lasiosphaeriaceae</taxon>
        <taxon>Immersiella</taxon>
    </lineage>
</organism>
<protein>
    <recommendedName>
        <fullName evidence="1">Ecp2 effector protein-like domain-containing protein</fullName>
    </recommendedName>
</protein>
<name>A0AA39WY11_9PEZI</name>
<sequence>MKLKIAPELAIAILTITGLAKSTKSVSRGASPATIFHSDLNAPLLTDCVQLRNSLTGSENFSINVDSETELARFETCAIIVHNPSVEFVNVGAEDLFKLLNSTIPAVGSHGHLKYDGVLFFKGSDGVTEVNVDYRIDLPEV</sequence>
<reference evidence="2" key="1">
    <citation type="submission" date="2023-06" db="EMBL/GenBank/DDBJ databases">
        <title>Genome-scale phylogeny and comparative genomics of the fungal order Sordariales.</title>
        <authorList>
            <consortium name="Lawrence Berkeley National Laboratory"/>
            <person name="Hensen N."/>
            <person name="Bonometti L."/>
            <person name="Westerberg I."/>
            <person name="Brannstrom I.O."/>
            <person name="Guillou S."/>
            <person name="Cros-Aarteil S."/>
            <person name="Calhoun S."/>
            <person name="Haridas S."/>
            <person name="Kuo A."/>
            <person name="Mondo S."/>
            <person name="Pangilinan J."/>
            <person name="Riley R."/>
            <person name="Labutti K."/>
            <person name="Andreopoulos B."/>
            <person name="Lipzen A."/>
            <person name="Chen C."/>
            <person name="Yanf M."/>
            <person name="Daum C."/>
            <person name="Ng V."/>
            <person name="Clum A."/>
            <person name="Steindorff A."/>
            <person name="Ohm R."/>
            <person name="Martin F."/>
            <person name="Silar P."/>
            <person name="Natvig D."/>
            <person name="Lalanne C."/>
            <person name="Gautier V."/>
            <person name="Ament-Velasquez S.L."/>
            <person name="Kruys A."/>
            <person name="Hutchinson M.I."/>
            <person name="Powell A.J."/>
            <person name="Barry K."/>
            <person name="Miller A.N."/>
            <person name="Grigoriev I.V."/>
            <person name="Debuchy R."/>
            <person name="Gladieux P."/>
            <person name="Thoren M.H."/>
            <person name="Johannesson H."/>
        </authorList>
    </citation>
    <scope>NUCLEOTIDE SEQUENCE</scope>
    <source>
        <strain evidence="2">CBS 606.72</strain>
    </source>
</reference>
<dbReference type="AlphaFoldDB" id="A0AA39WY11"/>
<dbReference type="EMBL" id="JAULSU010000003">
    <property type="protein sequence ID" value="KAK0623680.1"/>
    <property type="molecule type" value="Genomic_DNA"/>
</dbReference>
<dbReference type="Pfam" id="PF14856">
    <property type="entry name" value="Hce2"/>
    <property type="match status" value="1"/>
</dbReference>
<evidence type="ECO:0000259" key="1">
    <source>
        <dbReference type="Pfam" id="PF14856"/>
    </source>
</evidence>
<accession>A0AA39WY11</accession>
<dbReference type="InterPro" id="IPR029226">
    <property type="entry name" value="Ecp2-like"/>
</dbReference>
<evidence type="ECO:0000313" key="3">
    <source>
        <dbReference type="Proteomes" id="UP001175000"/>
    </source>
</evidence>
<keyword evidence="3" id="KW-1185">Reference proteome</keyword>
<gene>
    <name evidence="2" type="ORF">B0T14DRAFT_565013</name>
</gene>
<evidence type="ECO:0000313" key="2">
    <source>
        <dbReference type="EMBL" id="KAK0623680.1"/>
    </source>
</evidence>
<feature type="domain" description="Ecp2 effector protein-like" evidence="1">
    <location>
        <begin position="40"/>
        <end position="117"/>
    </location>
</feature>
<proteinExistence type="predicted"/>